<dbReference type="NCBIfam" id="TIGR02677">
    <property type="entry name" value="TIGR02677 family protein"/>
    <property type="match status" value="1"/>
</dbReference>
<dbReference type="InterPro" id="IPR013493">
    <property type="entry name" value="CHP02677"/>
</dbReference>
<name>A0A5D4RFG1_9BACI</name>
<evidence type="ECO:0000313" key="2">
    <source>
        <dbReference type="Proteomes" id="UP000322139"/>
    </source>
</evidence>
<organism evidence="1 2">
    <name type="scientific">Bacillus infantis</name>
    <dbReference type="NCBI Taxonomy" id="324767"/>
    <lineage>
        <taxon>Bacteria</taxon>
        <taxon>Bacillati</taxon>
        <taxon>Bacillota</taxon>
        <taxon>Bacilli</taxon>
        <taxon>Bacillales</taxon>
        <taxon>Bacillaceae</taxon>
        <taxon>Bacillus</taxon>
    </lineage>
</organism>
<dbReference type="Pfam" id="PF09660">
    <property type="entry name" value="DUF2397"/>
    <property type="match status" value="1"/>
</dbReference>
<dbReference type="RefSeq" id="WP_148974796.1">
    <property type="nucleotide sequence ID" value="NZ_VTER01000005.1"/>
</dbReference>
<gene>
    <name evidence="1" type="ORF">FZD51_10935</name>
</gene>
<dbReference type="Proteomes" id="UP000322139">
    <property type="component" value="Unassembled WGS sequence"/>
</dbReference>
<evidence type="ECO:0000313" key="1">
    <source>
        <dbReference type="EMBL" id="TYS48624.1"/>
    </source>
</evidence>
<accession>A0A5D4RFG1</accession>
<dbReference type="EMBL" id="VTER01000005">
    <property type="protein sequence ID" value="TYS48624.1"/>
    <property type="molecule type" value="Genomic_DNA"/>
</dbReference>
<dbReference type="AlphaFoldDB" id="A0A5D4RFG1"/>
<sequence>MEVTMKKVIEASYLTADSAAHYRSILRYFYQQHERMRDFITPEEVLEHMRTIPAFSDYQEEQLHQQLGQLVKWNNLVARQDMTSARTVEEFKKKRFRYQSTPYTIEIERMLIVLEKNIGDIFQGSLERSQFDRLLQALAALQKEVEVKLPDTPENYLRLWEDVIRYFQTIRTSTADYIAYINSEQTDQRMQTEAFLVYKNQFTAYLRDFIVSLQKTSLQISERLEELQAGSLEPFFKKLIEHRRSIPRLEEIAVSDEEWLLEYQEHWSSVRQWFLGSPVQQSEFEMLQWQTNEMIRRMTRYVQRIGERQQNFRSRKNDYLHLAKWFSDCETMDEAHKLSSVVFGSMTIKHLQLEETTTDNMHADIWEEEPDVRTIKPRTNKYREKTKPGTIESNQEKKRLQKEKYLAEREQERQLIGQYIEEGMIELSRLSKVEPFIRKVLLGWIGKSMAAKEGIVKTDYGLIVKVKIDAENSIMLEAEDGVIRMPNAIFEFLEEGGRKREGRPGIGV</sequence>
<proteinExistence type="predicted"/>
<reference evidence="1 2" key="1">
    <citation type="submission" date="2019-08" db="EMBL/GenBank/DDBJ databases">
        <title>Bacillus genomes from the desert of Cuatro Cienegas, Coahuila.</title>
        <authorList>
            <person name="Olmedo-Alvarez G."/>
        </authorList>
    </citation>
    <scope>NUCLEOTIDE SEQUENCE [LARGE SCALE GENOMIC DNA]</scope>
    <source>
        <strain evidence="1 2">CH446_14T</strain>
    </source>
</reference>
<comment type="caution">
    <text evidence="1">The sequence shown here is derived from an EMBL/GenBank/DDBJ whole genome shotgun (WGS) entry which is preliminary data.</text>
</comment>
<protein>
    <submittedName>
        <fullName evidence="1">TIGR02677 family protein</fullName>
    </submittedName>
</protein>